<dbReference type="EMBL" id="ABJB010418579">
    <property type="status" value="NOT_ANNOTATED_CDS"/>
    <property type="molecule type" value="Genomic_DNA"/>
</dbReference>
<evidence type="ECO:0000313" key="5">
    <source>
        <dbReference type="Proteomes" id="UP000001555"/>
    </source>
</evidence>
<feature type="domain" description="UDENN" evidence="2">
    <location>
        <begin position="57"/>
        <end position="518"/>
    </location>
</feature>
<dbReference type="Proteomes" id="UP000001555">
    <property type="component" value="Unassembled WGS sequence"/>
</dbReference>
<dbReference type="InterPro" id="IPR024224">
    <property type="entry name" value="DENND6"/>
</dbReference>
<dbReference type="PROSITE" id="PS50211">
    <property type="entry name" value="DENN"/>
    <property type="match status" value="1"/>
</dbReference>
<dbReference type="EMBL" id="DS710151">
    <property type="protein sequence ID" value="EEC05880.1"/>
    <property type="molecule type" value="Genomic_DNA"/>
</dbReference>
<dbReference type="VEuPathDB" id="VectorBase:ISCI005050"/>
<dbReference type="PANTHER" id="PTHR13677:SF0">
    <property type="entry name" value="LD41638P"/>
    <property type="match status" value="1"/>
</dbReference>
<evidence type="ECO:0007829" key="6">
    <source>
        <dbReference type="PeptideAtlas" id="B7PH08"/>
    </source>
</evidence>
<organism>
    <name type="scientific">Ixodes scapularis</name>
    <name type="common">Black-legged tick</name>
    <name type="synonym">Deer tick</name>
    <dbReference type="NCBI Taxonomy" id="6945"/>
    <lineage>
        <taxon>Eukaryota</taxon>
        <taxon>Metazoa</taxon>
        <taxon>Ecdysozoa</taxon>
        <taxon>Arthropoda</taxon>
        <taxon>Chelicerata</taxon>
        <taxon>Arachnida</taxon>
        <taxon>Acari</taxon>
        <taxon>Parasitiformes</taxon>
        <taxon>Ixodida</taxon>
        <taxon>Ixodoidea</taxon>
        <taxon>Ixodidae</taxon>
        <taxon>Ixodinae</taxon>
        <taxon>Ixodes</taxon>
    </lineage>
</organism>
<protein>
    <recommendedName>
        <fullName evidence="2">UDENN domain-containing protein</fullName>
    </recommendedName>
</protein>
<dbReference type="VEuPathDB" id="VectorBase:ISCW005050"/>
<accession>B7PH08</accession>
<name>B7PH08_IXOSC</name>
<dbReference type="InterPro" id="IPR037516">
    <property type="entry name" value="Tripartite_DENN"/>
</dbReference>
<dbReference type="FunCoup" id="B7PH08">
    <property type="interactions" value="1287"/>
</dbReference>
<dbReference type="InterPro" id="IPR018307">
    <property type="entry name" value="ABL9/DENND6_dom"/>
</dbReference>
<evidence type="ECO:0000256" key="1">
    <source>
        <dbReference type="ARBA" id="ARBA00007159"/>
    </source>
</evidence>
<reference evidence="4" key="2">
    <citation type="submission" date="2020-05" db="UniProtKB">
        <authorList>
            <consortium name="EnsemblMetazoa"/>
        </authorList>
    </citation>
    <scope>IDENTIFICATION</scope>
    <source>
        <strain evidence="4">wikel</strain>
    </source>
</reference>
<dbReference type="GO" id="GO:0005085">
    <property type="term" value="F:guanyl-nucleotide exchange factor activity"/>
    <property type="evidence" value="ECO:0007669"/>
    <property type="project" value="InterPro"/>
</dbReference>
<dbReference type="AlphaFoldDB" id="B7PH08"/>
<dbReference type="STRING" id="6945.B7PH08"/>
<reference evidence="3 5" key="1">
    <citation type="submission" date="2008-03" db="EMBL/GenBank/DDBJ databases">
        <title>Annotation of Ixodes scapularis.</title>
        <authorList>
            <consortium name="Ixodes scapularis Genome Project Consortium"/>
            <person name="Caler E."/>
            <person name="Hannick L.I."/>
            <person name="Bidwell S."/>
            <person name="Joardar V."/>
            <person name="Thiagarajan M."/>
            <person name="Amedeo P."/>
            <person name="Galinsky K.J."/>
            <person name="Schobel S."/>
            <person name="Inman J."/>
            <person name="Hostetler J."/>
            <person name="Miller J."/>
            <person name="Hammond M."/>
            <person name="Megy K."/>
            <person name="Lawson D."/>
            <person name="Kodira C."/>
            <person name="Sutton G."/>
            <person name="Meyer J."/>
            <person name="Hill C.A."/>
            <person name="Birren B."/>
            <person name="Nene V."/>
            <person name="Collins F."/>
            <person name="Alarcon-Chaidez F."/>
            <person name="Wikel S."/>
            <person name="Strausberg R."/>
        </authorList>
    </citation>
    <scope>NUCLEOTIDE SEQUENCE [LARGE SCALE GENOMIC DNA]</scope>
    <source>
        <strain evidence="5">Wikel</strain>
        <strain evidence="3">Wikel colony</strain>
    </source>
</reference>
<evidence type="ECO:0000313" key="3">
    <source>
        <dbReference type="EMBL" id="EEC05880.1"/>
    </source>
</evidence>
<dbReference type="PaxDb" id="6945-B7PH08"/>
<dbReference type="EMBL" id="ABJB010970104">
    <property type="status" value="NOT_ANNOTATED_CDS"/>
    <property type="molecule type" value="Genomic_DNA"/>
</dbReference>
<dbReference type="InParanoid" id="B7PH08"/>
<dbReference type="VEuPathDB" id="VectorBase:ISCP_012426"/>
<dbReference type="EMBL" id="ABJB010349285">
    <property type="status" value="NOT_ANNOTATED_CDS"/>
    <property type="molecule type" value="Genomic_DNA"/>
</dbReference>
<proteinExistence type="evidence at protein level"/>
<evidence type="ECO:0000313" key="4">
    <source>
        <dbReference type="EnsemblMetazoa" id="ISCW005050-PA"/>
    </source>
</evidence>
<keyword evidence="6" id="KW-1267">Proteomics identification</keyword>
<dbReference type="EMBL" id="ABJB010545692">
    <property type="status" value="NOT_ANNOTATED_CDS"/>
    <property type="molecule type" value="Genomic_DNA"/>
</dbReference>
<comment type="similarity">
    <text evidence="1">Belongs to the DENND6 family.</text>
</comment>
<dbReference type="EMBL" id="ABJB010794097">
    <property type="status" value="NOT_ANNOTATED_CDS"/>
    <property type="molecule type" value="Genomic_DNA"/>
</dbReference>
<dbReference type="OrthoDB" id="10265409at2759"/>
<evidence type="ECO:0000259" key="2">
    <source>
        <dbReference type="PROSITE" id="PS50211"/>
    </source>
</evidence>
<dbReference type="EnsemblMetazoa" id="ISCW005050-RA">
    <property type="protein sequence ID" value="ISCW005050-PA"/>
    <property type="gene ID" value="ISCW005050"/>
</dbReference>
<dbReference type="Pfam" id="PF09794">
    <property type="entry name" value="Avl9"/>
    <property type="match status" value="1"/>
</dbReference>
<dbReference type="HOGENOM" id="CLU_017013_0_1_1"/>
<dbReference type="GO" id="GO:0055037">
    <property type="term" value="C:recycling endosome"/>
    <property type="evidence" value="ECO:0000318"/>
    <property type="project" value="GO_Central"/>
</dbReference>
<sequence length="596" mass="66162">ASSGPATLAPPWGTTEKMAEDVKESEAATRLLCPPALEESASASRLVPWENFSNWVHCICVVAFDLELGQALEVVLPNDVPLSEKEKTSICYLAFPDSNSGCMGDTQFQFRIRQCPLPQRPLSPALVAYNAAVATALQVDPVYFHGYVYFRQVKDPNVRRGYLQKSLVVLTRLPLVGLFSRVLSLVAQEYFRTGHPSLEAACRSMDSWPSPSPGRSLGLPLHGLVVQARIPTLQGLGRPLAPPPSSTPQGGLIDPLPSVHEVDIFRCLLPMLSHVQLLWELVLVAEPVVVMASSPAICSETVHALVGLIWPLRFCADYRPFFTIHDSEFKEYTAGSGCLSFCWPTVLIPAFVVPCMPSTMHDLCKTRSGQVKRQGLKKAGQLRTLDSKPGLYTHYKPLLQKDKVLLKKLSKGIQTKRPMEVQSALLKRYLLELTQSFMIPLERYMASLMPLQRNISPYKGTPSLGPFHQEDFLRSLETSGPQLTTGTKGDWAALYRCFFRSSNFSGWYRGRCKEASQKLQALHAEAISDADLLLWTRDKQEVEVVDLVLRLKDKLNSGEKGSLPVTPQTMAKLRQHVQTIVSGLPEDLQQVLASSR</sequence>
<gene>
    <name evidence="3" type="ORF">IscW_ISCW005050</name>
</gene>
<dbReference type="EMBL" id="ABJB010014797">
    <property type="status" value="NOT_ANNOTATED_CDS"/>
    <property type="molecule type" value="Genomic_DNA"/>
</dbReference>
<keyword evidence="5" id="KW-1185">Reference proteome</keyword>
<feature type="non-terminal residue" evidence="3">
    <location>
        <position position="1"/>
    </location>
</feature>
<dbReference type="PANTHER" id="PTHR13677">
    <property type="entry name" value="LD41638P"/>
    <property type="match status" value="1"/>
</dbReference>